<organism evidence="2 3">
    <name type="scientific">Chromobacterium phragmitis</name>
    <dbReference type="NCBI Taxonomy" id="2202141"/>
    <lineage>
        <taxon>Bacteria</taxon>
        <taxon>Pseudomonadati</taxon>
        <taxon>Pseudomonadota</taxon>
        <taxon>Betaproteobacteria</taxon>
        <taxon>Neisseriales</taxon>
        <taxon>Chromobacteriaceae</taxon>
        <taxon>Chromobacterium</taxon>
    </lineage>
</organism>
<feature type="transmembrane region" description="Helical" evidence="1">
    <location>
        <begin position="65"/>
        <end position="91"/>
    </location>
</feature>
<keyword evidence="1" id="KW-0472">Membrane</keyword>
<evidence type="ECO:0000313" key="2">
    <source>
        <dbReference type="EMBL" id="MEO9384659.1"/>
    </source>
</evidence>
<feature type="transmembrane region" description="Helical" evidence="1">
    <location>
        <begin position="6"/>
        <end position="22"/>
    </location>
</feature>
<dbReference type="Proteomes" id="UP001462502">
    <property type="component" value="Unassembled WGS sequence"/>
</dbReference>
<reference evidence="2 3" key="1">
    <citation type="submission" date="2024-05" db="EMBL/GenBank/DDBJ databases">
        <authorList>
            <person name="De Oliveira J.P."/>
            <person name="Noriler S.A."/>
            <person name="De Oliveira A.G."/>
            <person name="Sipoli D.S."/>
        </authorList>
    </citation>
    <scope>NUCLEOTIDE SEQUENCE [LARGE SCALE GENOMIC DNA]</scope>
    <source>
        <strain evidence="2 3">LABIM192</strain>
    </source>
</reference>
<keyword evidence="1" id="KW-1133">Transmembrane helix</keyword>
<feature type="transmembrane region" description="Helical" evidence="1">
    <location>
        <begin position="34"/>
        <end position="53"/>
    </location>
</feature>
<sequence>MEAMILWIVLPHMIYFMLTLLREKPRTTGLDRGIYLWLPILSMGLGVLAYGVASISNDWGIAGAYIPFFLGLLGGVSLLSGGFFLFLSWGFRQLRGEEHRNG</sequence>
<accession>A0ABV0ITP6</accession>
<gene>
    <name evidence="2" type="ORF">ABI908_11185</name>
</gene>
<keyword evidence="3" id="KW-1185">Reference proteome</keyword>
<protein>
    <submittedName>
        <fullName evidence="2">Uncharacterized protein</fullName>
    </submittedName>
</protein>
<dbReference type="RefSeq" id="WP_145964370.1">
    <property type="nucleotide sequence ID" value="NZ_CP029554.1"/>
</dbReference>
<dbReference type="EMBL" id="JBDXMI010000001">
    <property type="protein sequence ID" value="MEO9384659.1"/>
    <property type="molecule type" value="Genomic_DNA"/>
</dbReference>
<name>A0ABV0ITP6_9NEIS</name>
<evidence type="ECO:0000313" key="3">
    <source>
        <dbReference type="Proteomes" id="UP001462502"/>
    </source>
</evidence>
<comment type="caution">
    <text evidence="2">The sequence shown here is derived from an EMBL/GenBank/DDBJ whole genome shotgun (WGS) entry which is preliminary data.</text>
</comment>
<proteinExistence type="predicted"/>
<evidence type="ECO:0000256" key="1">
    <source>
        <dbReference type="SAM" id="Phobius"/>
    </source>
</evidence>
<keyword evidence="1" id="KW-0812">Transmembrane</keyword>